<dbReference type="EMBL" id="CH476748">
    <property type="protein sequence ID" value="EIE91149.1"/>
    <property type="molecule type" value="Genomic_DNA"/>
</dbReference>
<dbReference type="GO" id="GO:0003824">
    <property type="term" value="F:catalytic activity"/>
    <property type="evidence" value="ECO:0007669"/>
    <property type="project" value="UniProtKB-KW"/>
</dbReference>
<dbReference type="InterPro" id="IPR050951">
    <property type="entry name" value="Retrovirus_Pol_polyprotein"/>
</dbReference>
<dbReference type="eggNOG" id="KOG0017">
    <property type="taxonomic scope" value="Eukaryota"/>
</dbReference>
<evidence type="ECO:0000259" key="3">
    <source>
        <dbReference type="Pfam" id="PF17919"/>
    </source>
</evidence>
<dbReference type="InterPro" id="IPR041577">
    <property type="entry name" value="RT_RNaseH_2"/>
</dbReference>
<dbReference type="OMA" id="MHRIRAG"/>
<dbReference type="InParanoid" id="I1CRR9"/>
<dbReference type="PANTHER" id="PTHR37984:SF5">
    <property type="entry name" value="PROTEIN NYNRIN-LIKE"/>
    <property type="match status" value="1"/>
</dbReference>
<dbReference type="RefSeq" id="XP_067526545.1">
    <property type="nucleotide sequence ID" value="XM_067670444.1"/>
</dbReference>
<dbReference type="CDD" id="cd01647">
    <property type="entry name" value="RT_LTR"/>
    <property type="match status" value="1"/>
</dbReference>
<evidence type="ECO:0000313" key="4">
    <source>
        <dbReference type="EMBL" id="EIE91149.1"/>
    </source>
</evidence>
<dbReference type="PANTHER" id="PTHR37984">
    <property type="entry name" value="PROTEIN CBG26694"/>
    <property type="match status" value="1"/>
</dbReference>
<protein>
    <recommendedName>
        <fullName evidence="6">Reverse transcriptase domain-containing protein</fullName>
    </recommendedName>
</protein>
<dbReference type="Proteomes" id="UP000009138">
    <property type="component" value="Unassembled WGS sequence"/>
</dbReference>
<dbReference type="STRING" id="246409.I1CRR9"/>
<name>I1CRR9_RHIO9</name>
<keyword evidence="5" id="KW-1185">Reference proteome</keyword>
<organism evidence="4 5">
    <name type="scientific">Rhizopus delemar (strain RA 99-880 / ATCC MYA-4621 / FGSC 9543 / NRRL 43880)</name>
    <name type="common">Mucormycosis agent</name>
    <name type="synonym">Rhizopus arrhizus var. delemar</name>
    <dbReference type="NCBI Taxonomy" id="246409"/>
    <lineage>
        <taxon>Eukaryota</taxon>
        <taxon>Fungi</taxon>
        <taxon>Fungi incertae sedis</taxon>
        <taxon>Mucoromycota</taxon>
        <taxon>Mucoromycotina</taxon>
        <taxon>Mucoromycetes</taxon>
        <taxon>Mucorales</taxon>
        <taxon>Mucorineae</taxon>
        <taxon>Rhizopodaceae</taxon>
        <taxon>Rhizopus</taxon>
    </lineage>
</organism>
<dbReference type="InterPro" id="IPR000477">
    <property type="entry name" value="RT_dom"/>
</dbReference>
<dbReference type="Gene3D" id="3.10.10.10">
    <property type="entry name" value="HIV Type 1 Reverse Transcriptase, subunit A, domain 1"/>
    <property type="match status" value="1"/>
</dbReference>
<dbReference type="VEuPathDB" id="FungiDB:RO3G_15860"/>
<gene>
    <name evidence="4" type="ORF">RO3G_15860</name>
</gene>
<keyword evidence="1" id="KW-0511">Multifunctional enzyme</keyword>
<feature type="domain" description="Reverse transcriptase/retrotransposon-derived protein RNase H-like" evidence="3">
    <location>
        <begin position="260"/>
        <end position="297"/>
    </location>
</feature>
<accession>I1CRR9</accession>
<feature type="domain" description="Reverse transcriptase" evidence="2">
    <location>
        <begin position="33"/>
        <end position="194"/>
    </location>
</feature>
<dbReference type="SUPFAM" id="SSF56672">
    <property type="entry name" value="DNA/RNA polymerases"/>
    <property type="match status" value="1"/>
</dbReference>
<dbReference type="FunFam" id="3.30.70.270:FF:000020">
    <property type="entry name" value="Transposon Tf2-6 polyprotein-like Protein"/>
    <property type="match status" value="1"/>
</dbReference>
<sequence>MPELEEQINEWLKAGIIKENRANTSFNSPLLMVPKKDENNEITSHRVCLDVRGINKLIPDVVYPVPKIRSIFDNLAGGEVFTKIDLKNAYNSFLVAPKDQHKLSFQFKNQTYTFQGCCCGLKTVTAIFCKVMKILFADMDFIETYVDDCVIKGTAENHASNVKKVIERLTSVNLKINVKKCSWYQRSIYLLGFVVESGGIIKVDPRRLTNIDSWPIPRNKKEVMRLMGIVSYMRDFIPLISRVAAPIDRLRNDPDVENNWTQEHTDAFIALKEILKSKTLLHTPDLSKKFYVATDAS</sequence>
<reference evidence="4 5" key="1">
    <citation type="journal article" date="2009" name="PLoS Genet.">
        <title>Genomic analysis of the basal lineage fungus Rhizopus oryzae reveals a whole-genome duplication.</title>
        <authorList>
            <person name="Ma L.-J."/>
            <person name="Ibrahim A.S."/>
            <person name="Skory C."/>
            <person name="Grabherr M.G."/>
            <person name="Burger G."/>
            <person name="Butler M."/>
            <person name="Elias M."/>
            <person name="Idnurm A."/>
            <person name="Lang B.F."/>
            <person name="Sone T."/>
            <person name="Abe A."/>
            <person name="Calvo S.E."/>
            <person name="Corrochano L.M."/>
            <person name="Engels R."/>
            <person name="Fu J."/>
            <person name="Hansberg W."/>
            <person name="Kim J.-M."/>
            <person name="Kodira C.D."/>
            <person name="Koehrsen M.J."/>
            <person name="Liu B."/>
            <person name="Miranda-Saavedra D."/>
            <person name="O'Leary S."/>
            <person name="Ortiz-Castellanos L."/>
            <person name="Poulter R."/>
            <person name="Rodriguez-Romero J."/>
            <person name="Ruiz-Herrera J."/>
            <person name="Shen Y.-Q."/>
            <person name="Zeng Q."/>
            <person name="Galagan J."/>
            <person name="Birren B.W."/>
            <person name="Cuomo C.A."/>
            <person name="Wickes B.L."/>
        </authorList>
    </citation>
    <scope>NUCLEOTIDE SEQUENCE [LARGE SCALE GENOMIC DNA]</scope>
    <source>
        <strain evidence="5">RA 99-880 / ATCC MYA-4621 / FGSC 9543 / NRRL 43880</strain>
    </source>
</reference>
<dbReference type="Pfam" id="PF00078">
    <property type="entry name" value="RVT_1"/>
    <property type="match status" value="1"/>
</dbReference>
<dbReference type="Gene3D" id="3.30.70.270">
    <property type="match status" value="2"/>
</dbReference>
<dbReference type="InterPro" id="IPR043502">
    <property type="entry name" value="DNA/RNA_pol_sf"/>
</dbReference>
<dbReference type="GeneID" id="93622825"/>
<evidence type="ECO:0000256" key="1">
    <source>
        <dbReference type="ARBA" id="ARBA00023268"/>
    </source>
</evidence>
<evidence type="ECO:0000259" key="2">
    <source>
        <dbReference type="Pfam" id="PF00078"/>
    </source>
</evidence>
<proteinExistence type="predicted"/>
<dbReference type="InterPro" id="IPR043128">
    <property type="entry name" value="Rev_trsase/Diguanyl_cyclase"/>
</dbReference>
<evidence type="ECO:0008006" key="6">
    <source>
        <dbReference type="Google" id="ProtNLM"/>
    </source>
</evidence>
<dbReference type="AlphaFoldDB" id="I1CRR9"/>
<dbReference type="Pfam" id="PF17919">
    <property type="entry name" value="RT_RNaseH_2"/>
    <property type="match status" value="1"/>
</dbReference>
<evidence type="ECO:0000313" key="5">
    <source>
        <dbReference type="Proteomes" id="UP000009138"/>
    </source>
</evidence>